<comment type="caution">
    <text evidence="1">The sequence shown here is derived from an EMBL/GenBank/DDBJ whole genome shotgun (WGS) entry which is preliminary data.</text>
</comment>
<proteinExistence type="predicted"/>
<name>A0AAV7CPZ0_ENGPU</name>
<evidence type="ECO:0000313" key="2">
    <source>
        <dbReference type="Proteomes" id="UP000824782"/>
    </source>
</evidence>
<keyword evidence="2" id="KW-1185">Reference proteome</keyword>
<dbReference type="AlphaFoldDB" id="A0AAV7CPZ0"/>
<accession>A0AAV7CPZ0</accession>
<organism evidence="1 2">
    <name type="scientific">Engystomops pustulosus</name>
    <name type="common">Tungara frog</name>
    <name type="synonym">Physalaemus pustulosus</name>
    <dbReference type="NCBI Taxonomy" id="76066"/>
    <lineage>
        <taxon>Eukaryota</taxon>
        <taxon>Metazoa</taxon>
        <taxon>Chordata</taxon>
        <taxon>Craniata</taxon>
        <taxon>Vertebrata</taxon>
        <taxon>Euteleostomi</taxon>
        <taxon>Amphibia</taxon>
        <taxon>Batrachia</taxon>
        <taxon>Anura</taxon>
        <taxon>Neobatrachia</taxon>
        <taxon>Hyloidea</taxon>
        <taxon>Leptodactylidae</taxon>
        <taxon>Leiuperinae</taxon>
        <taxon>Engystomops</taxon>
    </lineage>
</organism>
<dbReference type="Proteomes" id="UP000824782">
    <property type="component" value="Unassembled WGS sequence"/>
</dbReference>
<dbReference type="EMBL" id="WNYA01000002">
    <property type="protein sequence ID" value="KAG8586859.1"/>
    <property type="molecule type" value="Genomic_DNA"/>
</dbReference>
<reference evidence="1" key="1">
    <citation type="thesis" date="2020" institute="ProQuest LLC" country="789 East Eisenhower Parkway, Ann Arbor, MI, USA">
        <title>Comparative Genomics and Chromosome Evolution.</title>
        <authorList>
            <person name="Mudd A.B."/>
        </authorList>
    </citation>
    <scope>NUCLEOTIDE SEQUENCE</scope>
    <source>
        <strain evidence="1">237g6f4</strain>
        <tissue evidence="1">Blood</tissue>
    </source>
</reference>
<sequence>MTAFTIFSCLEKECESNEKNPTQLNDTETIHVASSYVLCYPSGYTSVPSHDPNCKIKAWHNPPLHTASRGPFSFFVRISPLVCWG</sequence>
<evidence type="ECO:0000313" key="1">
    <source>
        <dbReference type="EMBL" id="KAG8586859.1"/>
    </source>
</evidence>
<gene>
    <name evidence="1" type="ORF">GDO81_005501</name>
</gene>
<protein>
    <submittedName>
        <fullName evidence="1">Uncharacterized protein</fullName>
    </submittedName>
</protein>